<feature type="signal peptide" evidence="5">
    <location>
        <begin position="1"/>
        <end position="24"/>
    </location>
</feature>
<dbReference type="PANTHER" id="PTHR48059:SF4">
    <property type="entry name" value="POLYGALACTURONASE INHIBITOR 1-RELATED"/>
    <property type="match status" value="1"/>
</dbReference>
<sequence length="331" mass="36391">MANKLFLLLLPTLVLLSDVAPSLSEKCHPEDKRALLEIKKELNNPTLLSSWKPHRDCCQSGVWYGVECSPYTNRVSDLTISNNTDIAAQFPASIGSLTYLESLYITLLPNLTGPIPKSITNLRYLTISSTSVSGPIPKLDAEFKSLVFMDLSDNALSGTLPPSLSTLPVLQEIQFNNNKLTGPIPPSYGYFNNSNLPSMILSYNLLSGSLPESLARLNGSIIDFSHNRFEGDASVLFGSAKQTLSIDLSWNLFAFDLGKVQLSNKLNTLDVSHNHIFGTLPVGIENIRLLNVSYNSLCGEIPKGGNMKNFDKYSFFHNKCLCGSPLPRCKQ</sequence>
<keyword evidence="8" id="KW-1185">Reference proteome</keyword>
<proteinExistence type="inferred from homology"/>
<dbReference type="PANTHER" id="PTHR48059">
    <property type="entry name" value="POLYGALACTURONASE INHIBITOR 1"/>
    <property type="match status" value="1"/>
</dbReference>
<dbReference type="STRING" id="157652.A0A371F3M7"/>
<dbReference type="AlphaFoldDB" id="A0A371F3M7"/>
<keyword evidence="5" id="KW-0732">Signal</keyword>
<feature type="chain" id="PRO_5016721184" evidence="5">
    <location>
        <begin position="25"/>
        <end position="331"/>
    </location>
</feature>
<dbReference type="InterPro" id="IPR001611">
    <property type="entry name" value="Leu-rich_rpt"/>
</dbReference>
<evidence type="ECO:0000256" key="2">
    <source>
        <dbReference type="ARBA" id="ARBA00022614"/>
    </source>
</evidence>
<feature type="non-terminal residue" evidence="7">
    <location>
        <position position="1"/>
    </location>
</feature>
<keyword evidence="3" id="KW-0677">Repeat</keyword>
<dbReference type="EMBL" id="QJKJ01010764">
    <property type="protein sequence ID" value="RDX72793.1"/>
    <property type="molecule type" value="Genomic_DNA"/>
</dbReference>
<dbReference type="Pfam" id="PF08263">
    <property type="entry name" value="LRRNT_2"/>
    <property type="match status" value="1"/>
</dbReference>
<gene>
    <name evidence="7" type="primary">PGIP1</name>
    <name evidence="7" type="ORF">CR513_47670</name>
</gene>
<dbReference type="Gene3D" id="3.80.10.10">
    <property type="entry name" value="Ribonuclease Inhibitor"/>
    <property type="match status" value="1"/>
</dbReference>
<keyword evidence="2" id="KW-0433">Leucine-rich repeat</keyword>
<protein>
    <submittedName>
        <fullName evidence="7">Polygalacturonase inhibitor 1</fullName>
    </submittedName>
</protein>
<dbReference type="InterPro" id="IPR032675">
    <property type="entry name" value="LRR_dom_sf"/>
</dbReference>
<evidence type="ECO:0000256" key="1">
    <source>
        <dbReference type="ARBA" id="ARBA00004196"/>
    </source>
</evidence>
<evidence type="ECO:0000256" key="3">
    <source>
        <dbReference type="ARBA" id="ARBA00022737"/>
    </source>
</evidence>
<evidence type="ECO:0000259" key="6">
    <source>
        <dbReference type="Pfam" id="PF08263"/>
    </source>
</evidence>
<name>A0A371F3M7_MUCPR</name>
<dbReference type="InterPro" id="IPR013210">
    <property type="entry name" value="LRR_N_plant-typ"/>
</dbReference>
<dbReference type="InterPro" id="IPR051848">
    <property type="entry name" value="PGIP"/>
</dbReference>
<accession>A0A371F3M7</accession>
<organism evidence="7 8">
    <name type="scientific">Mucuna pruriens</name>
    <name type="common">Velvet bean</name>
    <name type="synonym">Dolichos pruriens</name>
    <dbReference type="NCBI Taxonomy" id="157652"/>
    <lineage>
        <taxon>Eukaryota</taxon>
        <taxon>Viridiplantae</taxon>
        <taxon>Streptophyta</taxon>
        <taxon>Embryophyta</taxon>
        <taxon>Tracheophyta</taxon>
        <taxon>Spermatophyta</taxon>
        <taxon>Magnoliopsida</taxon>
        <taxon>eudicotyledons</taxon>
        <taxon>Gunneridae</taxon>
        <taxon>Pentapetalae</taxon>
        <taxon>rosids</taxon>
        <taxon>fabids</taxon>
        <taxon>Fabales</taxon>
        <taxon>Fabaceae</taxon>
        <taxon>Papilionoideae</taxon>
        <taxon>50 kb inversion clade</taxon>
        <taxon>NPAAA clade</taxon>
        <taxon>indigoferoid/millettioid clade</taxon>
        <taxon>Phaseoleae</taxon>
        <taxon>Mucuna</taxon>
    </lineage>
</organism>
<dbReference type="SUPFAM" id="SSF52058">
    <property type="entry name" value="L domain-like"/>
    <property type="match status" value="1"/>
</dbReference>
<dbReference type="Pfam" id="PF00560">
    <property type="entry name" value="LRR_1"/>
    <property type="match status" value="3"/>
</dbReference>
<evidence type="ECO:0000313" key="8">
    <source>
        <dbReference type="Proteomes" id="UP000257109"/>
    </source>
</evidence>
<comment type="caution">
    <text evidence="7">The sequence shown here is derived from an EMBL/GenBank/DDBJ whole genome shotgun (WGS) entry which is preliminary data.</text>
</comment>
<dbReference type="Proteomes" id="UP000257109">
    <property type="component" value="Unassembled WGS sequence"/>
</dbReference>
<dbReference type="OrthoDB" id="676979at2759"/>
<reference evidence="7" key="1">
    <citation type="submission" date="2018-05" db="EMBL/GenBank/DDBJ databases">
        <title>Draft genome of Mucuna pruriens seed.</title>
        <authorList>
            <person name="Nnadi N.E."/>
            <person name="Vos R."/>
            <person name="Hasami M.H."/>
            <person name="Devisetty U.K."/>
            <person name="Aguiy J.C."/>
        </authorList>
    </citation>
    <scope>NUCLEOTIDE SEQUENCE [LARGE SCALE GENOMIC DNA]</scope>
    <source>
        <strain evidence="7">JCA_2017</strain>
    </source>
</reference>
<comment type="similarity">
    <text evidence="4">Belongs to the polygalacturonase-inhibiting protein family.</text>
</comment>
<feature type="domain" description="Leucine-rich repeat-containing N-terminal plant-type" evidence="6">
    <location>
        <begin position="28"/>
        <end position="69"/>
    </location>
</feature>
<comment type="subcellular location">
    <subcellularLocation>
        <location evidence="1">Cell envelope</location>
    </subcellularLocation>
</comment>
<evidence type="ECO:0000256" key="4">
    <source>
        <dbReference type="ARBA" id="ARBA00038043"/>
    </source>
</evidence>
<evidence type="ECO:0000256" key="5">
    <source>
        <dbReference type="SAM" id="SignalP"/>
    </source>
</evidence>
<evidence type="ECO:0000313" key="7">
    <source>
        <dbReference type="EMBL" id="RDX72793.1"/>
    </source>
</evidence>